<dbReference type="EMBL" id="PXXK01000067">
    <property type="protein sequence ID" value="RFN52389.1"/>
    <property type="molecule type" value="Genomic_DNA"/>
</dbReference>
<evidence type="ECO:0000313" key="3">
    <source>
        <dbReference type="Proteomes" id="UP000265631"/>
    </source>
</evidence>
<gene>
    <name evidence="2" type="ORF">FIE12Z_3320</name>
</gene>
<accession>A0A395MYU7</accession>
<proteinExistence type="predicted"/>
<reference evidence="2 3" key="1">
    <citation type="journal article" date="2018" name="PLoS Pathog.">
        <title>Evolution of structural diversity of trichothecenes, a family of toxins produced by plant pathogenic and entomopathogenic fungi.</title>
        <authorList>
            <person name="Proctor R.H."/>
            <person name="McCormick S.P."/>
            <person name="Kim H.S."/>
            <person name="Cardoza R.E."/>
            <person name="Stanley A.M."/>
            <person name="Lindo L."/>
            <person name="Kelly A."/>
            <person name="Brown D.W."/>
            <person name="Lee T."/>
            <person name="Vaughan M.M."/>
            <person name="Alexander N.J."/>
            <person name="Busman M."/>
            <person name="Gutierrez S."/>
        </authorList>
    </citation>
    <scope>NUCLEOTIDE SEQUENCE [LARGE SCALE GENOMIC DNA]</scope>
    <source>
        <strain evidence="2 3">NRRL 13405</strain>
    </source>
</reference>
<keyword evidence="3" id="KW-1185">Reference proteome</keyword>
<keyword evidence="1" id="KW-0472">Membrane</keyword>
<name>A0A395MYU7_9HYPO</name>
<organism evidence="2 3">
    <name type="scientific">Fusarium flagelliforme</name>
    <dbReference type="NCBI Taxonomy" id="2675880"/>
    <lineage>
        <taxon>Eukaryota</taxon>
        <taxon>Fungi</taxon>
        <taxon>Dikarya</taxon>
        <taxon>Ascomycota</taxon>
        <taxon>Pezizomycotina</taxon>
        <taxon>Sordariomycetes</taxon>
        <taxon>Hypocreomycetidae</taxon>
        <taxon>Hypocreales</taxon>
        <taxon>Nectriaceae</taxon>
        <taxon>Fusarium</taxon>
        <taxon>Fusarium incarnatum-equiseti species complex</taxon>
    </lineage>
</organism>
<protein>
    <submittedName>
        <fullName evidence="2">Uncharacterized protein</fullName>
    </submittedName>
</protein>
<evidence type="ECO:0000256" key="1">
    <source>
        <dbReference type="SAM" id="Phobius"/>
    </source>
</evidence>
<feature type="transmembrane region" description="Helical" evidence="1">
    <location>
        <begin position="30"/>
        <end position="51"/>
    </location>
</feature>
<dbReference type="Proteomes" id="UP000265631">
    <property type="component" value="Unassembled WGS sequence"/>
</dbReference>
<evidence type="ECO:0000313" key="2">
    <source>
        <dbReference type="EMBL" id="RFN52389.1"/>
    </source>
</evidence>
<keyword evidence="1" id="KW-1133">Transmembrane helix</keyword>
<keyword evidence="1" id="KW-0812">Transmembrane</keyword>
<sequence length="126" mass="13354">MATRISGAEGMVEAAAMGALILASPECKKIPVALFGGLVSLIFGTVLRFHLLENLIKTFGHFFVGCENNLVVHLKDKAAVFLVKVLVEFGRFGVELVPASDPDSVLGDFNCVFCSGKSACEGSCED</sequence>
<dbReference type="AlphaFoldDB" id="A0A395MYU7"/>
<comment type="caution">
    <text evidence="2">The sequence shown here is derived from an EMBL/GenBank/DDBJ whole genome shotgun (WGS) entry which is preliminary data.</text>
</comment>